<name>A0A485KNP3_9STRA</name>
<protein>
    <submittedName>
        <fullName evidence="3">Aste57867_9650 protein</fullName>
    </submittedName>
</protein>
<gene>
    <name evidence="3" type="primary">Aste57867_9650</name>
    <name evidence="2" type="ORF">As57867_009612</name>
    <name evidence="3" type="ORF">ASTE57867_9650</name>
</gene>
<proteinExistence type="predicted"/>
<reference evidence="3 4" key="1">
    <citation type="submission" date="2019-03" db="EMBL/GenBank/DDBJ databases">
        <authorList>
            <person name="Gaulin E."/>
            <person name="Dumas B."/>
        </authorList>
    </citation>
    <scope>NUCLEOTIDE SEQUENCE [LARGE SCALE GENOMIC DNA]</scope>
    <source>
        <strain evidence="3">CBS 568.67</strain>
    </source>
</reference>
<dbReference type="EMBL" id="VJMH01005154">
    <property type="protein sequence ID" value="KAF0699809.1"/>
    <property type="molecule type" value="Genomic_DNA"/>
</dbReference>
<accession>A0A485KNP3</accession>
<dbReference type="EMBL" id="CAADRA010005175">
    <property type="protein sequence ID" value="VFT86529.1"/>
    <property type="molecule type" value="Genomic_DNA"/>
</dbReference>
<evidence type="ECO:0000313" key="4">
    <source>
        <dbReference type="Proteomes" id="UP000332933"/>
    </source>
</evidence>
<evidence type="ECO:0000256" key="1">
    <source>
        <dbReference type="SAM" id="Coils"/>
    </source>
</evidence>
<feature type="coiled-coil region" evidence="1">
    <location>
        <begin position="43"/>
        <end position="70"/>
    </location>
</feature>
<dbReference type="AlphaFoldDB" id="A0A485KNP3"/>
<evidence type="ECO:0000313" key="3">
    <source>
        <dbReference type="EMBL" id="VFT86529.1"/>
    </source>
</evidence>
<dbReference type="Proteomes" id="UP000332933">
    <property type="component" value="Unassembled WGS sequence"/>
</dbReference>
<keyword evidence="4" id="KW-1185">Reference proteome</keyword>
<organism evidence="3 4">
    <name type="scientific">Aphanomyces stellatus</name>
    <dbReference type="NCBI Taxonomy" id="120398"/>
    <lineage>
        <taxon>Eukaryota</taxon>
        <taxon>Sar</taxon>
        <taxon>Stramenopiles</taxon>
        <taxon>Oomycota</taxon>
        <taxon>Saprolegniomycetes</taxon>
        <taxon>Saprolegniales</taxon>
        <taxon>Verrucalvaceae</taxon>
        <taxon>Aphanomyces</taxon>
    </lineage>
</organism>
<evidence type="ECO:0000313" key="2">
    <source>
        <dbReference type="EMBL" id="KAF0699809.1"/>
    </source>
</evidence>
<reference evidence="2" key="2">
    <citation type="submission" date="2019-06" db="EMBL/GenBank/DDBJ databases">
        <title>Genomics analysis of Aphanomyces spp. identifies a new class of oomycete effector associated with host adaptation.</title>
        <authorList>
            <person name="Gaulin E."/>
        </authorList>
    </citation>
    <scope>NUCLEOTIDE SEQUENCE</scope>
    <source>
        <strain evidence="2">CBS 578.67</strain>
    </source>
</reference>
<sequence>MYATIEYTFIVTRATHNNKVEMEDMTENERQRMRTREHTRRWREKQQRQLEGLQKQVEALEKVALRMQEQHTPSYAQLVVRTEALMRQNEFFRVELLRRQSLYSNLLNQLPSLPAMEFDPRLYDVSFLYTHMWKEFPVVEAIDLTHVPPSFEMSGWTLRASTRLKPHHVLYDVRKQIDMQDASMALALSWFMLTDTPTFLSLSDVFRRHVLVHFINHSIAVVHVELALPTCTRLIYLLCYRHGAAIYFVGLHDDLTSHYNASVMRFLPHETTRGYLHVSTGQHVLQTTGDDEAADLMQMHLFLQLRWEHSLCARFEPLVVDAP</sequence>
<keyword evidence="1" id="KW-0175">Coiled coil</keyword>
<dbReference type="OrthoDB" id="67926at2759"/>